<dbReference type="InterPro" id="IPR041667">
    <property type="entry name" value="Cupin_8"/>
</dbReference>
<dbReference type="OrthoDB" id="479699at2"/>
<dbReference type="SUPFAM" id="SSF51197">
    <property type="entry name" value="Clavaminate synthase-like"/>
    <property type="match status" value="1"/>
</dbReference>
<name>A0A5B8LH94_9SPHN</name>
<reference evidence="2 3" key="1">
    <citation type="submission" date="2019-07" db="EMBL/GenBank/DDBJ databases">
        <title>Full genome sequence of Sphingomonas sp. 4R-6-7(HKS19).</title>
        <authorList>
            <person name="Im W.-T."/>
        </authorList>
    </citation>
    <scope>NUCLEOTIDE SEQUENCE [LARGE SCALE GENOMIC DNA]</scope>
    <source>
        <strain evidence="2 3">HKS19</strain>
    </source>
</reference>
<dbReference type="AlphaFoldDB" id="A0A5B8LH94"/>
<feature type="domain" description="JmjC" evidence="1">
    <location>
        <begin position="93"/>
        <end position="265"/>
    </location>
</feature>
<evidence type="ECO:0000259" key="1">
    <source>
        <dbReference type="PROSITE" id="PS51184"/>
    </source>
</evidence>
<dbReference type="Pfam" id="PF13621">
    <property type="entry name" value="Cupin_8"/>
    <property type="match status" value="1"/>
</dbReference>
<proteinExistence type="predicted"/>
<sequence>MQPVAERPLPDAAAFAAISDAGEPVVMRGLVADWPVVVSAQRGELANYLTAMANDVQLAMVRSPASEEGRLHYSAAVDRPNFNREPASIADFFAALDQQADAPAPDRLAIQGVAAEQILPGFAAANPMPLLPPDVEPRLWLGTAAIVATHHDQVENIACVAAGRRRFTLFPPEQVANLYMGPFHLTPAGTAVSMAHVTQPDLDRFPGFADALADAQTVELEPGDAIYIPYGWYHHVEALSPLNLLVNYWWNPARRDVGSPWDALMHGMIALRQLPPAQRRSWRAMFDHYVFKSDVDPAAHLPEAARGILGAESPADLAMMRQSIIAALQKTQGSR</sequence>
<dbReference type="Gene3D" id="2.60.120.10">
    <property type="entry name" value="Jelly Rolls"/>
    <property type="match status" value="1"/>
</dbReference>
<keyword evidence="3" id="KW-1185">Reference proteome</keyword>
<organism evidence="2 3">
    <name type="scientific">Sphingomonas panacisoli</name>
    <dbReference type="NCBI Taxonomy" id="1813879"/>
    <lineage>
        <taxon>Bacteria</taxon>
        <taxon>Pseudomonadati</taxon>
        <taxon>Pseudomonadota</taxon>
        <taxon>Alphaproteobacteria</taxon>
        <taxon>Sphingomonadales</taxon>
        <taxon>Sphingomonadaceae</taxon>
        <taxon>Sphingomonas</taxon>
    </lineage>
</organism>
<evidence type="ECO:0000313" key="2">
    <source>
        <dbReference type="EMBL" id="QDZ07391.1"/>
    </source>
</evidence>
<dbReference type="PANTHER" id="PTHR12461">
    <property type="entry name" value="HYPOXIA-INDUCIBLE FACTOR 1 ALPHA INHIBITOR-RELATED"/>
    <property type="match status" value="1"/>
</dbReference>
<dbReference type="InterPro" id="IPR014710">
    <property type="entry name" value="RmlC-like_jellyroll"/>
</dbReference>
<dbReference type="RefSeq" id="WP_146570789.1">
    <property type="nucleotide sequence ID" value="NZ_CP042306.1"/>
</dbReference>
<protein>
    <submittedName>
        <fullName evidence="2">Cupin-like domain-containing protein</fullName>
    </submittedName>
</protein>
<dbReference type="PROSITE" id="PS51184">
    <property type="entry name" value="JMJC"/>
    <property type="match status" value="1"/>
</dbReference>
<dbReference type="PANTHER" id="PTHR12461:SF105">
    <property type="entry name" value="HYPOXIA-INDUCIBLE FACTOR 1-ALPHA INHIBITOR"/>
    <property type="match status" value="1"/>
</dbReference>
<accession>A0A5B8LH94</accession>
<gene>
    <name evidence="2" type="ORF">FPZ24_07790</name>
</gene>
<dbReference type="Proteomes" id="UP000315673">
    <property type="component" value="Chromosome"/>
</dbReference>
<evidence type="ECO:0000313" key="3">
    <source>
        <dbReference type="Proteomes" id="UP000315673"/>
    </source>
</evidence>
<dbReference type="EMBL" id="CP042306">
    <property type="protein sequence ID" value="QDZ07391.1"/>
    <property type="molecule type" value="Genomic_DNA"/>
</dbReference>
<dbReference type="SMART" id="SM00558">
    <property type="entry name" value="JmjC"/>
    <property type="match status" value="1"/>
</dbReference>
<dbReference type="KEGG" id="spai:FPZ24_07790"/>
<dbReference type="InterPro" id="IPR003347">
    <property type="entry name" value="JmjC_dom"/>
</dbReference>